<feature type="region of interest" description="Disordered" evidence="3">
    <location>
        <begin position="294"/>
        <end position="340"/>
    </location>
</feature>
<evidence type="ECO:0000256" key="2">
    <source>
        <dbReference type="ARBA" id="ARBA00023235"/>
    </source>
</evidence>
<evidence type="ECO:0000256" key="3">
    <source>
        <dbReference type="SAM" id="MobiDB-lite"/>
    </source>
</evidence>
<comment type="similarity">
    <text evidence="1">Belongs to the PGI/PMI family.</text>
</comment>
<feature type="compositionally biased region" description="Acidic residues" evidence="3">
    <location>
        <begin position="315"/>
        <end position="340"/>
    </location>
</feature>
<dbReference type="EMBL" id="FWWU01000009">
    <property type="protein sequence ID" value="SMB94556.1"/>
    <property type="molecule type" value="Genomic_DNA"/>
</dbReference>
<dbReference type="InterPro" id="IPR041001">
    <property type="entry name" value="PG_isomerase_N"/>
</dbReference>
<dbReference type="GO" id="GO:0097367">
    <property type="term" value="F:carbohydrate derivative binding"/>
    <property type="evidence" value="ECO:0007669"/>
    <property type="project" value="InterPro"/>
</dbReference>
<dbReference type="RefSeq" id="WP_084049704.1">
    <property type="nucleotide sequence ID" value="NZ_FWWU01000009.1"/>
</dbReference>
<evidence type="ECO:0000313" key="6">
    <source>
        <dbReference type="EMBL" id="SMB94556.1"/>
    </source>
</evidence>
<dbReference type="Pfam" id="PF10432">
    <property type="entry name" value="bact-PGI_C"/>
    <property type="match status" value="1"/>
</dbReference>
<gene>
    <name evidence="6" type="ORF">SAMN00790413_02434</name>
</gene>
<reference evidence="6 7" key="1">
    <citation type="submission" date="2017-04" db="EMBL/GenBank/DDBJ databases">
        <authorList>
            <person name="Afonso C.L."/>
            <person name="Miller P.J."/>
            <person name="Scott M.A."/>
            <person name="Spackman E."/>
            <person name="Goraichik I."/>
            <person name="Dimitrov K.M."/>
            <person name="Suarez D.L."/>
            <person name="Swayne D.E."/>
        </authorList>
    </citation>
    <scope>NUCLEOTIDE SEQUENCE [LARGE SCALE GENOMIC DNA]</scope>
    <source>
        <strain evidence="6 7">KR-140</strain>
    </source>
</reference>
<keyword evidence="7" id="KW-1185">Reference proteome</keyword>
<dbReference type="OrthoDB" id="63943at2"/>
<feature type="domain" description="Bifunctional glucose-6-phosphate/mannose-6-phosphate isomerase C-terminal" evidence="4">
    <location>
        <begin position="141"/>
        <end position="285"/>
    </location>
</feature>
<name>A0A1W1VMK3_9DEIO</name>
<dbReference type="InterPro" id="IPR019490">
    <property type="entry name" value="Glu6P/Mann6P_isomerase_C"/>
</dbReference>
<sequence length="340" mass="35840">MNLLTLLERLPGSYAGPTGAEPAPYALIGVGEGTLAAHLAATFAPLTLTRSGTQFVVSSADAADVARDYADLAEVGGANVRRVSTGGSPDDVDVLVPGGLVTPYHAAQYLAHATGHAQAAADAELLLANLRDRCAPHVEEANPARDLAWTLWGRMPLLFASPDAEALPHAWQSVLARVGKTLAVPVLGDPLAVVTGAFEAQHEKGDAKVALFLGDVDAALGVVREVLESRIDEVVHVPYPEGVGPEQVGGYAPQLALWYFGAWVATYLAERYDVDAADPPMLARAQAALAGEPGELNLSAPREDVRRTDVVQGWTDEDGANEDRTDDFDTEESDADYDGE</sequence>
<keyword evidence="2 6" id="KW-0413">Isomerase</keyword>
<dbReference type="Gene3D" id="3.40.50.10920">
    <property type="match status" value="1"/>
</dbReference>
<organism evidence="6 7">
    <name type="scientific">Deinococcus hopiensis KR-140</name>
    <dbReference type="NCBI Taxonomy" id="695939"/>
    <lineage>
        <taxon>Bacteria</taxon>
        <taxon>Thermotogati</taxon>
        <taxon>Deinococcota</taxon>
        <taxon>Deinococci</taxon>
        <taxon>Deinococcales</taxon>
        <taxon>Deinococcaceae</taxon>
        <taxon>Deinococcus</taxon>
    </lineage>
</organism>
<dbReference type="GO" id="GO:0004347">
    <property type="term" value="F:glucose-6-phosphate isomerase activity"/>
    <property type="evidence" value="ECO:0007669"/>
    <property type="project" value="InterPro"/>
</dbReference>
<accession>A0A1W1VMK3</accession>
<dbReference type="SUPFAM" id="SSF53697">
    <property type="entry name" value="SIS domain"/>
    <property type="match status" value="1"/>
</dbReference>
<evidence type="ECO:0000259" key="5">
    <source>
        <dbReference type="Pfam" id="PF18353"/>
    </source>
</evidence>
<evidence type="ECO:0000256" key="1">
    <source>
        <dbReference type="ARBA" id="ARBA00010523"/>
    </source>
</evidence>
<dbReference type="AlphaFoldDB" id="A0A1W1VMK3"/>
<dbReference type="Pfam" id="PF18353">
    <property type="entry name" value="PG_isomerase_N"/>
    <property type="match status" value="1"/>
</dbReference>
<dbReference type="Proteomes" id="UP000192582">
    <property type="component" value="Unassembled WGS sequence"/>
</dbReference>
<protein>
    <submittedName>
        <fullName evidence="6">Phospho-glucose isomerase C-terminal SIS domain-containing protein</fullName>
    </submittedName>
</protein>
<dbReference type="GO" id="GO:0004476">
    <property type="term" value="F:mannose-6-phosphate isomerase activity"/>
    <property type="evidence" value="ECO:0007669"/>
    <property type="project" value="InterPro"/>
</dbReference>
<dbReference type="GO" id="GO:1901135">
    <property type="term" value="P:carbohydrate derivative metabolic process"/>
    <property type="evidence" value="ECO:0007669"/>
    <property type="project" value="InterPro"/>
</dbReference>
<dbReference type="InterPro" id="IPR046348">
    <property type="entry name" value="SIS_dom_sf"/>
</dbReference>
<feature type="domain" description="Phosphoglucose isomerase N-terminal" evidence="5">
    <location>
        <begin position="3"/>
        <end position="115"/>
    </location>
</feature>
<evidence type="ECO:0000259" key="4">
    <source>
        <dbReference type="Pfam" id="PF10432"/>
    </source>
</evidence>
<proteinExistence type="inferred from homology"/>
<evidence type="ECO:0000313" key="7">
    <source>
        <dbReference type="Proteomes" id="UP000192582"/>
    </source>
</evidence>
<dbReference type="GO" id="GO:0005975">
    <property type="term" value="P:carbohydrate metabolic process"/>
    <property type="evidence" value="ECO:0007669"/>
    <property type="project" value="InterPro"/>
</dbReference>
<dbReference type="Gene3D" id="3.40.50.10490">
    <property type="entry name" value="Glucose-6-phosphate isomerase like protein, domain 1"/>
    <property type="match status" value="1"/>
</dbReference>